<keyword evidence="2" id="KW-0456">Lyase</keyword>
<keyword evidence="1" id="KW-0479">Metal-binding</keyword>
<comment type="catalytic activity">
    <reaction evidence="3">
        <text>D-glyceraldehyde + pyruvate = 2-dehydro-3-deoxy-L-galactonate</text>
        <dbReference type="Rhea" id="RHEA:80055"/>
        <dbReference type="ChEBI" id="CHEBI:15361"/>
        <dbReference type="ChEBI" id="CHEBI:17378"/>
        <dbReference type="ChEBI" id="CHEBI:75545"/>
    </reaction>
</comment>
<keyword evidence="6" id="KW-1185">Reference proteome</keyword>
<dbReference type="SUPFAM" id="SSF51621">
    <property type="entry name" value="Phosphoenolpyruvate/pyruvate domain"/>
    <property type="match status" value="1"/>
</dbReference>
<sequence length="257" mass="27254">MNGFKAAISAGGTTRIGLWSCLADPVVAELLSTTGFDWMLLDGEHAPNDLRTLMAQLQATAAGPTQIVVRPPDGDPVRLKQFLDIGVQSLLIPMVDSPEQADAVARAVQFPPAGIRGVASQTRGGRWGTVPDYFATARDDICLVVQIESRTALGNVDAIVSTEGIDAVFVGPMDLAASLGHIGRPGEPEVVAAVEHVAERAHAAGKPVGILTVDEKQAARYIERGFDFVAVGMDTMLLRGCASELRARFALEKGRDR</sequence>
<evidence type="ECO:0000256" key="3">
    <source>
        <dbReference type="ARBA" id="ARBA00045074"/>
    </source>
</evidence>
<dbReference type="EMBL" id="AP018448">
    <property type="protein sequence ID" value="BBC30924.1"/>
    <property type="molecule type" value="Genomic_DNA"/>
</dbReference>
<dbReference type="InterPro" id="IPR050251">
    <property type="entry name" value="HpcH-HpaI_aldolase"/>
</dbReference>
<gene>
    <name evidence="5" type="ORF">SGFS_022180</name>
</gene>
<accession>A0ABN5VCY6</accession>
<dbReference type="PANTHER" id="PTHR30502">
    <property type="entry name" value="2-KETO-3-DEOXY-L-RHAMNONATE ALDOLASE"/>
    <property type="match status" value="1"/>
</dbReference>
<dbReference type="InterPro" id="IPR015813">
    <property type="entry name" value="Pyrv/PenolPyrv_kinase-like_dom"/>
</dbReference>
<dbReference type="Proteomes" id="UP001321542">
    <property type="component" value="Chromosome"/>
</dbReference>
<dbReference type="Pfam" id="PF03328">
    <property type="entry name" value="HpcH_HpaI"/>
    <property type="match status" value="1"/>
</dbReference>
<reference evidence="5 6" key="2">
    <citation type="journal article" date="2023" name="ChemBioChem">
        <title>Acyltransferase Domain Exchange between Two Independent Type I Polyketide Synthases in the Same Producer Strain of Macrolide Antibiotics.</title>
        <authorList>
            <person name="Kudo F."/>
            <person name="Kishikawa K."/>
            <person name="Tsuboi K."/>
            <person name="Kido T."/>
            <person name="Usui T."/>
            <person name="Hashimoto J."/>
            <person name="Shin-Ya K."/>
            <person name="Miyanaga A."/>
            <person name="Eguchi T."/>
        </authorList>
    </citation>
    <scope>NUCLEOTIDE SEQUENCE [LARGE SCALE GENOMIC DNA]</scope>
    <source>
        <strain evidence="5 6">A-8890</strain>
    </source>
</reference>
<dbReference type="InterPro" id="IPR040442">
    <property type="entry name" value="Pyrv_kinase-like_dom_sf"/>
</dbReference>
<dbReference type="Gene3D" id="3.20.20.60">
    <property type="entry name" value="Phosphoenolpyruvate-binding domains"/>
    <property type="match status" value="1"/>
</dbReference>
<reference evidence="5 6" key="1">
    <citation type="journal article" date="2010" name="ChemBioChem">
        <title>Cloning and characterization of the biosynthetic gene cluster of 16-membered macrolide antibiotic FD-891: involvement of a dual functional cytochrome P450 monooxygenase catalyzing epoxidation and hydroxylation.</title>
        <authorList>
            <person name="Kudo F."/>
            <person name="Motegi A."/>
            <person name="Mizoue K."/>
            <person name="Eguchi T."/>
        </authorList>
    </citation>
    <scope>NUCLEOTIDE SEQUENCE [LARGE SCALE GENOMIC DNA]</scope>
    <source>
        <strain evidence="5 6">A-8890</strain>
    </source>
</reference>
<name>A0ABN5VCY6_9ACTN</name>
<organism evidence="5 6">
    <name type="scientific">Streptomyces graminofaciens</name>
    <dbReference type="NCBI Taxonomy" id="68212"/>
    <lineage>
        <taxon>Bacteria</taxon>
        <taxon>Bacillati</taxon>
        <taxon>Actinomycetota</taxon>
        <taxon>Actinomycetes</taxon>
        <taxon>Kitasatosporales</taxon>
        <taxon>Streptomycetaceae</taxon>
        <taxon>Streptomyces</taxon>
    </lineage>
</organism>
<evidence type="ECO:0000256" key="2">
    <source>
        <dbReference type="ARBA" id="ARBA00023239"/>
    </source>
</evidence>
<protein>
    <recommendedName>
        <fullName evidence="4">HpcH/HpaI aldolase/citrate lyase domain-containing protein</fullName>
    </recommendedName>
</protein>
<evidence type="ECO:0000313" key="5">
    <source>
        <dbReference type="EMBL" id="BBC30924.1"/>
    </source>
</evidence>
<evidence type="ECO:0000313" key="6">
    <source>
        <dbReference type="Proteomes" id="UP001321542"/>
    </source>
</evidence>
<feature type="domain" description="HpcH/HpaI aldolase/citrate lyase" evidence="4">
    <location>
        <begin position="15"/>
        <end position="238"/>
    </location>
</feature>
<dbReference type="RefSeq" id="WP_286249564.1">
    <property type="nucleotide sequence ID" value="NZ_AP018448.1"/>
</dbReference>
<evidence type="ECO:0000259" key="4">
    <source>
        <dbReference type="Pfam" id="PF03328"/>
    </source>
</evidence>
<dbReference type="InterPro" id="IPR005000">
    <property type="entry name" value="Aldolase/citrate-lyase_domain"/>
</dbReference>
<proteinExistence type="predicted"/>
<evidence type="ECO:0000256" key="1">
    <source>
        <dbReference type="ARBA" id="ARBA00022723"/>
    </source>
</evidence>
<dbReference type="PANTHER" id="PTHR30502:SF4">
    <property type="entry name" value="5-KETO-4-DEOXY-D-GLUCARATE ALDOLASE"/>
    <property type="match status" value="1"/>
</dbReference>